<dbReference type="InterPro" id="IPR027417">
    <property type="entry name" value="P-loop_NTPase"/>
</dbReference>
<comment type="caution">
    <text evidence="2">The sequence shown here is derived from an EMBL/GenBank/DDBJ whole genome shotgun (WGS) entry which is preliminary data.</text>
</comment>
<sequence length="100" mass="11041">TSAIMALAGHFDLSISTLNLSQGTMTDDRLQQLLSNVPEESIILLEDIDAATVGRHYEKEDNIRFQGMKPLTLSGLLNALDGVISTEGRIIFMTTNYIDR</sequence>
<proteinExistence type="predicted"/>
<feature type="non-terminal residue" evidence="2">
    <location>
        <position position="1"/>
    </location>
</feature>
<evidence type="ECO:0000313" key="3">
    <source>
        <dbReference type="Proteomes" id="UP000663844"/>
    </source>
</evidence>
<dbReference type="GO" id="GO:0016887">
    <property type="term" value="F:ATP hydrolysis activity"/>
    <property type="evidence" value="ECO:0007669"/>
    <property type="project" value="InterPro"/>
</dbReference>
<dbReference type="SUPFAM" id="SSF52540">
    <property type="entry name" value="P-loop containing nucleoside triphosphate hydrolases"/>
    <property type="match status" value="1"/>
</dbReference>
<dbReference type="EMBL" id="CAJOAZ010030777">
    <property type="protein sequence ID" value="CAF4435535.1"/>
    <property type="molecule type" value="Genomic_DNA"/>
</dbReference>
<protein>
    <recommendedName>
        <fullName evidence="1">ATPase AAA-type core domain-containing protein</fullName>
    </recommendedName>
</protein>
<dbReference type="Proteomes" id="UP000663844">
    <property type="component" value="Unassembled WGS sequence"/>
</dbReference>
<dbReference type="PANTHER" id="PTHR23070">
    <property type="entry name" value="BCS1 AAA-TYPE ATPASE"/>
    <property type="match status" value="1"/>
</dbReference>
<gene>
    <name evidence="2" type="ORF">OXD698_LOCUS53499</name>
</gene>
<organism evidence="2 3">
    <name type="scientific">Adineta steineri</name>
    <dbReference type="NCBI Taxonomy" id="433720"/>
    <lineage>
        <taxon>Eukaryota</taxon>
        <taxon>Metazoa</taxon>
        <taxon>Spiralia</taxon>
        <taxon>Gnathifera</taxon>
        <taxon>Rotifera</taxon>
        <taxon>Eurotatoria</taxon>
        <taxon>Bdelloidea</taxon>
        <taxon>Adinetida</taxon>
        <taxon>Adinetidae</taxon>
        <taxon>Adineta</taxon>
    </lineage>
</organism>
<feature type="non-terminal residue" evidence="2">
    <location>
        <position position="100"/>
    </location>
</feature>
<name>A0A820RA04_9BILA</name>
<dbReference type="AlphaFoldDB" id="A0A820RA04"/>
<reference evidence="2" key="1">
    <citation type="submission" date="2021-02" db="EMBL/GenBank/DDBJ databases">
        <authorList>
            <person name="Nowell W R."/>
        </authorList>
    </citation>
    <scope>NUCLEOTIDE SEQUENCE</scope>
</reference>
<dbReference type="InterPro" id="IPR003959">
    <property type="entry name" value="ATPase_AAA_core"/>
</dbReference>
<dbReference type="Gene3D" id="3.40.50.300">
    <property type="entry name" value="P-loop containing nucleotide triphosphate hydrolases"/>
    <property type="match status" value="1"/>
</dbReference>
<evidence type="ECO:0000313" key="2">
    <source>
        <dbReference type="EMBL" id="CAF4435535.1"/>
    </source>
</evidence>
<dbReference type="Pfam" id="PF00004">
    <property type="entry name" value="AAA"/>
    <property type="match status" value="1"/>
</dbReference>
<accession>A0A820RA04</accession>
<dbReference type="InterPro" id="IPR050747">
    <property type="entry name" value="Mitochondrial_chaperone_BCS1"/>
</dbReference>
<dbReference type="GO" id="GO:0005524">
    <property type="term" value="F:ATP binding"/>
    <property type="evidence" value="ECO:0007669"/>
    <property type="project" value="InterPro"/>
</dbReference>
<evidence type="ECO:0000259" key="1">
    <source>
        <dbReference type="Pfam" id="PF00004"/>
    </source>
</evidence>
<feature type="domain" description="ATPase AAA-type core" evidence="1">
    <location>
        <begin position="1"/>
        <end position="99"/>
    </location>
</feature>